<dbReference type="SUPFAM" id="SSF55874">
    <property type="entry name" value="ATPase domain of HSP90 chaperone/DNA topoisomerase II/histidine kinase"/>
    <property type="match status" value="1"/>
</dbReference>
<evidence type="ECO:0000256" key="10">
    <source>
        <dbReference type="ARBA" id="ARBA00023136"/>
    </source>
</evidence>
<evidence type="ECO:0000256" key="8">
    <source>
        <dbReference type="ARBA" id="ARBA00022989"/>
    </source>
</evidence>
<dbReference type="SMART" id="SM00387">
    <property type="entry name" value="HATPase_c"/>
    <property type="match status" value="1"/>
</dbReference>
<evidence type="ECO:0000256" key="5">
    <source>
        <dbReference type="ARBA" id="ARBA00022679"/>
    </source>
</evidence>
<keyword evidence="10 11" id="KW-0472">Membrane</keyword>
<evidence type="ECO:0000259" key="13">
    <source>
        <dbReference type="PROSITE" id="PS50885"/>
    </source>
</evidence>
<evidence type="ECO:0000313" key="15">
    <source>
        <dbReference type="Proteomes" id="UP000469430"/>
    </source>
</evidence>
<dbReference type="InterPro" id="IPR003661">
    <property type="entry name" value="HisK_dim/P_dom"/>
</dbReference>
<dbReference type="GO" id="GO:0000155">
    <property type="term" value="F:phosphorelay sensor kinase activity"/>
    <property type="evidence" value="ECO:0007669"/>
    <property type="project" value="InterPro"/>
</dbReference>
<keyword evidence="8 11" id="KW-1133">Transmembrane helix</keyword>
<dbReference type="InterPro" id="IPR036890">
    <property type="entry name" value="HATPase_C_sf"/>
</dbReference>
<keyword evidence="15" id="KW-1185">Reference proteome</keyword>
<feature type="transmembrane region" description="Helical" evidence="11">
    <location>
        <begin position="12"/>
        <end position="36"/>
    </location>
</feature>
<dbReference type="EC" id="2.7.13.3" evidence="3"/>
<keyword evidence="7 14" id="KW-0418">Kinase</keyword>
<comment type="subcellular location">
    <subcellularLocation>
        <location evidence="2">Membrane</location>
        <topology evidence="2">Multi-pass membrane protein</topology>
    </subcellularLocation>
</comment>
<dbReference type="GO" id="GO:0005886">
    <property type="term" value="C:plasma membrane"/>
    <property type="evidence" value="ECO:0007669"/>
    <property type="project" value="TreeGrafter"/>
</dbReference>
<dbReference type="Proteomes" id="UP000469430">
    <property type="component" value="Unassembled WGS sequence"/>
</dbReference>
<feature type="domain" description="HAMP" evidence="13">
    <location>
        <begin position="183"/>
        <end position="236"/>
    </location>
</feature>
<feature type="domain" description="Histidine kinase" evidence="12">
    <location>
        <begin position="244"/>
        <end position="436"/>
    </location>
</feature>
<dbReference type="AlphaFoldDB" id="A0A6I4TUN0"/>
<dbReference type="InterPro" id="IPR005467">
    <property type="entry name" value="His_kinase_dom"/>
</dbReference>
<proteinExistence type="predicted"/>
<evidence type="ECO:0000256" key="4">
    <source>
        <dbReference type="ARBA" id="ARBA00022553"/>
    </source>
</evidence>
<dbReference type="InterPro" id="IPR004358">
    <property type="entry name" value="Sig_transdc_His_kin-like_C"/>
</dbReference>
<dbReference type="PROSITE" id="PS50109">
    <property type="entry name" value="HIS_KIN"/>
    <property type="match status" value="1"/>
</dbReference>
<evidence type="ECO:0000256" key="6">
    <source>
        <dbReference type="ARBA" id="ARBA00022692"/>
    </source>
</evidence>
<evidence type="ECO:0000313" key="14">
    <source>
        <dbReference type="EMBL" id="MXO98507.1"/>
    </source>
</evidence>
<evidence type="ECO:0000256" key="3">
    <source>
        <dbReference type="ARBA" id="ARBA00012438"/>
    </source>
</evidence>
<feature type="transmembrane region" description="Helical" evidence="11">
    <location>
        <begin position="162"/>
        <end position="182"/>
    </location>
</feature>
<dbReference type="InterPro" id="IPR003660">
    <property type="entry name" value="HAMP_dom"/>
</dbReference>
<dbReference type="Gene3D" id="1.10.287.130">
    <property type="match status" value="1"/>
</dbReference>
<reference evidence="14 15" key="1">
    <citation type="submission" date="2019-12" db="EMBL/GenBank/DDBJ databases">
        <title>Genomic-based taxomic classification of the family Erythrobacteraceae.</title>
        <authorList>
            <person name="Xu L."/>
        </authorList>
    </citation>
    <scope>NUCLEOTIDE SEQUENCE [LARGE SCALE GENOMIC DNA]</scope>
    <source>
        <strain evidence="14 15">S36</strain>
    </source>
</reference>
<dbReference type="InterPro" id="IPR003594">
    <property type="entry name" value="HATPase_dom"/>
</dbReference>
<keyword evidence="4" id="KW-0597">Phosphoprotein</keyword>
<evidence type="ECO:0000256" key="7">
    <source>
        <dbReference type="ARBA" id="ARBA00022777"/>
    </source>
</evidence>
<dbReference type="PANTHER" id="PTHR45436:SF15">
    <property type="entry name" value="SENSOR HISTIDINE KINASE CUSS"/>
    <property type="match status" value="1"/>
</dbReference>
<dbReference type="SMART" id="SM00388">
    <property type="entry name" value="HisKA"/>
    <property type="match status" value="1"/>
</dbReference>
<dbReference type="PROSITE" id="PS50885">
    <property type="entry name" value="HAMP"/>
    <property type="match status" value="1"/>
</dbReference>
<evidence type="ECO:0000259" key="12">
    <source>
        <dbReference type="PROSITE" id="PS50109"/>
    </source>
</evidence>
<dbReference type="Pfam" id="PF02518">
    <property type="entry name" value="HATPase_c"/>
    <property type="match status" value="1"/>
</dbReference>
<organism evidence="14 15">
    <name type="scientific">Croceibacterium xixiisoli</name>
    <dbReference type="NCBI Taxonomy" id="1476466"/>
    <lineage>
        <taxon>Bacteria</taxon>
        <taxon>Pseudomonadati</taxon>
        <taxon>Pseudomonadota</taxon>
        <taxon>Alphaproteobacteria</taxon>
        <taxon>Sphingomonadales</taxon>
        <taxon>Erythrobacteraceae</taxon>
        <taxon>Croceibacterium</taxon>
    </lineage>
</organism>
<protein>
    <recommendedName>
        <fullName evidence="3">histidine kinase</fullName>
        <ecNumber evidence="3">2.7.13.3</ecNumber>
    </recommendedName>
</protein>
<evidence type="ECO:0000256" key="9">
    <source>
        <dbReference type="ARBA" id="ARBA00023012"/>
    </source>
</evidence>
<dbReference type="PANTHER" id="PTHR45436">
    <property type="entry name" value="SENSOR HISTIDINE KINASE YKOH"/>
    <property type="match status" value="1"/>
</dbReference>
<evidence type="ECO:0000256" key="2">
    <source>
        <dbReference type="ARBA" id="ARBA00004141"/>
    </source>
</evidence>
<gene>
    <name evidence="14" type="ORF">GRI97_05835</name>
</gene>
<dbReference type="CDD" id="cd00075">
    <property type="entry name" value="HATPase"/>
    <property type="match status" value="1"/>
</dbReference>
<name>A0A6I4TUN0_9SPHN</name>
<dbReference type="RefSeq" id="WP_161390142.1">
    <property type="nucleotide sequence ID" value="NZ_JBHSCP010000001.1"/>
</dbReference>
<accession>A0A6I4TUN0</accession>
<evidence type="ECO:0000256" key="1">
    <source>
        <dbReference type="ARBA" id="ARBA00000085"/>
    </source>
</evidence>
<keyword evidence="5" id="KW-0808">Transferase</keyword>
<dbReference type="OrthoDB" id="9804645at2"/>
<dbReference type="EMBL" id="WTYJ01000001">
    <property type="protein sequence ID" value="MXO98507.1"/>
    <property type="molecule type" value="Genomic_DNA"/>
</dbReference>
<keyword evidence="9" id="KW-0902">Two-component regulatory system</keyword>
<evidence type="ECO:0000256" key="11">
    <source>
        <dbReference type="SAM" id="Phobius"/>
    </source>
</evidence>
<dbReference type="PRINTS" id="PR00344">
    <property type="entry name" value="BCTRLSENSOR"/>
</dbReference>
<dbReference type="InterPro" id="IPR036097">
    <property type="entry name" value="HisK_dim/P_sf"/>
</dbReference>
<dbReference type="Gene3D" id="3.30.565.10">
    <property type="entry name" value="Histidine kinase-like ATPase, C-terminal domain"/>
    <property type="match status" value="1"/>
</dbReference>
<dbReference type="InterPro" id="IPR050428">
    <property type="entry name" value="TCS_sensor_his_kinase"/>
</dbReference>
<keyword evidence="6 11" id="KW-0812">Transmembrane</keyword>
<dbReference type="CDD" id="cd00082">
    <property type="entry name" value="HisKA"/>
    <property type="match status" value="1"/>
</dbReference>
<comment type="caution">
    <text evidence="14">The sequence shown here is derived from an EMBL/GenBank/DDBJ whole genome shotgun (WGS) entry which is preliminary data.</text>
</comment>
<comment type="catalytic activity">
    <reaction evidence="1">
        <text>ATP + protein L-histidine = ADP + protein N-phospho-L-histidine.</text>
        <dbReference type="EC" id="2.7.13.3"/>
    </reaction>
</comment>
<dbReference type="SUPFAM" id="SSF47384">
    <property type="entry name" value="Homodimeric domain of signal transducing histidine kinase"/>
    <property type="match status" value="1"/>
</dbReference>
<sequence length="436" mass="47706">MTARQPSLKRRLIVKPLIFQLVISLITFATIAAVLLRLDSGGSYADEALTRIAAQAIVRNPQGDLAVRMTPELQRMQRDAPGLWFVAKDDAGRTVSFGQVPSQYASLVAALDEVRYAHLRGGPRELTAVVRQETGPVGPLTVIGHGPITTITWTVALFSNMIVVPIFLVLALVTIVATPVIVNRSLAGLKRIAQEAKNIDANRRGVRLSEAEVPREIEPLVRAVNDALTRLDEDYERQRRFIASAAHELRTPIALLQVKIEASDSATRQQLSATVARLANLAEQLLDLQRMQHDGPKEVVNLADLVRQTAADLAPLLIAAGKSIEVLADQDLPVRVDRGAIERVLTNLVQNAVEHGGNRVIIRVHERSFEVGDDGPGIPESERERVFEEFYRLKPRSSGTGLGLNLVRQVVERHNGRVTLFHAPGGGTIARVELPG</sequence>